<keyword evidence="2" id="KW-0902">Two-component regulatory system</keyword>
<evidence type="ECO:0000313" key="6">
    <source>
        <dbReference type="Proteomes" id="UP001500298"/>
    </source>
</evidence>
<dbReference type="PROSITE" id="PS50110">
    <property type="entry name" value="RESPONSE_REGULATORY"/>
    <property type="match status" value="1"/>
</dbReference>
<organism evidence="5 6">
    <name type="scientific">Algivirga pacifica</name>
    <dbReference type="NCBI Taxonomy" id="1162670"/>
    <lineage>
        <taxon>Bacteria</taxon>
        <taxon>Pseudomonadati</taxon>
        <taxon>Bacteroidota</taxon>
        <taxon>Cytophagia</taxon>
        <taxon>Cytophagales</taxon>
        <taxon>Flammeovirgaceae</taxon>
        <taxon>Algivirga</taxon>
    </lineage>
</organism>
<dbReference type="SUPFAM" id="SSF52172">
    <property type="entry name" value="CheY-like"/>
    <property type="match status" value="1"/>
</dbReference>
<gene>
    <name evidence="5" type="ORF">GCM10023331_32910</name>
</gene>
<dbReference type="SMART" id="SM00448">
    <property type="entry name" value="REC"/>
    <property type="match status" value="1"/>
</dbReference>
<dbReference type="CDD" id="cd17546">
    <property type="entry name" value="REC_hyHK_CKI1_RcsC-like"/>
    <property type="match status" value="1"/>
</dbReference>
<dbReference type="Proteomes" id="UP001500298">
    <property type="component" value="Unassembled WGS sequence"/>
</dbReference>
<keyword evidence="6" id="KW-1185">Reference proteome</keyword>
<evidence type="ECO:0000256" key="1">
    <source>
        <dbReference type="ARBA" id="ARBA00022553"/>
    </source>
</evidence>
<dbReference type="EMBL" id="BAABJX010000052">
    <property type="protein sequence ID" value="GAA4845552.1"/>
    <property type="molecule type" value="Genomic_DNA"/>
</dbReference>
<dbReference type="Pfam" id="PF00072">
    <property type="entry name" value="Response_reg"/>
    <property type="match status" value="1"/>
</dbReference>
<feature type="modified residue" description="4-aspartylphosphate" evidence="3">
    <location>
        <position position="53"/>
    </location>
</feature>
<evidence type="ECO:0000259" key="4">
    <source>
        <dbReference type="PROSITE" id="PS50110"/>
    </source>
</evidence>
<accession>A0ABP9DIA5</accession>
<name>A0ABP9DIA5_9BACT</name>
<feature type="domain" description="Response regulatory" evidence="4">
    <location>
        <begin position="4"/>
        <end position="122"/>
    </location>
</feature>
<evidence type="ECO:0000313" key="5">
    <source>
        <dbReference type="EMBL" id="GAA4845552.1"/>
    </source>
</evidence>
<proteinExistence type="predicted"/>
<dbReference type="Gene3D" id="3.40.50.2300">
    <property type="match status" value="1"/>
</dbReference>
<evidence type="ECO:0000256" key="3">
    <source>
        <dbReference type="PROSITE-ProRule" id="PRU00169"/>
    </source>
</evidence>
<dbReference type="RefSeq" id="WP_345373771.1">
    <property type="nucleotide sequence ID" value="NZ_BAABJX010000052.1"/>
</dbReference>
<keyword evidence="1 3" id="KW-0597">Phosphoprotein</keyword>
<dbReference type="InterPro" id="IPR001789">
    <property type="entry name" value="Sig_transdc_resp-reg_receiver"/>
</dbReference>
<dbReference type="PANTHER" id="PTHR45339:SF1">
    <property type="entry name" value="HYBRID SIGNAL TRANSDUCTION HISTIDINE KINASE J"/>
    <property type="match status" value="1"/>
</dbReference>
<protein>
    <recommendedName>
        <fullName evidence="4">Response regulatory domain-containing protein</fullName>
    </recommendedName>
</protein>
<evidence type="ECO:0000256" key="2">
    <source>
        <dbReference type="ARBA" id="ARBA00023012"/>
    </source>
</evidence>
<comment type="caution">
    <text evidence="5">The sequence shown here is derived from an EMBL/GenBank/DDBJ whole genome shotgun (WGS) entry which is preliminary data.</text>
</comment>
<reference evidence="6" key="1">
    <citation type="journal article" date="2019" name="Int. J. Syst. Evol. Microbiol.">
        <title>The Global Catalogue of Microorganisms (GCM) 10K type strain sequencing project: providing services to taxonomists for standard genome sequencing and annotation.</title>
        <authorList>
            <consortium name="The Broad Institute Genomics Platform"/>
            <consortium name="The Broad Institute Genome Sequencing Center for Infectious Disease"/>
            <person name="Wu L."/>
            <person name="Ma J."/>
        </authorList>
    </citation>
    <scope>NUCLEOTIDE SEQUENCE [LARGE SCALE GENOMIC DNA]</scope>
    <source>
        <strain evidence="6">JCM 18326</strain>
    </source>
</reference>
<dbReference type="PANTHER" id="PTHR45339">
    <property type="entry name" value="HYBRID SIGNAL TRANSDUCTION HISTIDINE KINASE J"/>
    <property type="match status" value="1"/>
</dbReference>
<sequence length="128" mass="14216">MARKVLIAEDSAVIQNITRKVLQFQNFEIVSVKDGVSALNEIKSSDFDVVLMDINMPTMNGMECAKQIRAMEDPNKAGIPIVAITGNAQNFTVDQFKAVGINEYLPKPVDYDQLIDTVNKVITQEVKN</sequence>
<dbReference type="InterPro" id="IPR011006">
    <property type="entry name" value="CheY-like_superfamily"/>
</dbReference>